<keyword evidence="3" id="KW-0812">Transmembrane</keyword>
<feature type="signal peptide" evidence="4">
    <location>
        <begin position="1"/>
        <end position="24"/>
    </location>
</feature>
<organism evidence="6 7">
    <name type="scientific">Carpinus fangiana</name>
    <dbReference type="NCBI Taxonomy" id="176857"/>
    <lineage>
        <taxon>Eukaryota</taxon>
        <taxon>Viridiplantae</taxon>
        <taxon>Streptophyta</taxon>
        <taxon>Embryophyta</taxon>
        <taxon>Tracheophyta</taxon>
        <taxon>Spermatophyta</taxon>
        <taxon>Magnoliopsida</taxon>
        <taxon>eudicotyledons</taxon>
        <taxon>Gunneridae</taxon>
        <taxon>Pentapetalae</taxon>
        <taxon>rosids</taxon>
        <taxon>fabids</taxon>
        <taxon>Fagales</taxon>
        <taxon>Betulaceae</taxon>
        <taxon>Carpinus</taxon>
    </lineage>
</organism>
<evidence type="ECO:0000259" key="5">
    <source>
        <dbReference type="Pfam" id="PF13947"/>
    </source>
</evidence>
<evidence type="ECO:0000256" key="1">
    <source>
        <dbReference type="ARBA" id="ARBA00004167"/>
    </source>
</evidence>
<dbReference type="Proteomes" id="UP000327013">
    <property type="component" value="Chromosome 7"/>
</dbReference>
<reference evidence="6 7" key="1">
    <citation type="submission" date="2019-06" db="EMBL/GenBank/DDBJ databases">
        <title>A chromosomal-level reference genome of Carpinus fangiana (Coryloideae, Betulaceae).</title>
        <authorList>
            <person name="Yang X."/>
            <person name="Wang Z."/>
            <person name="Zhang L."/>
            <person name="Hao G."/>
            <person name="Liu J."/>
            <person name="Yang Y."/>
        </authorList>
    </citation>
    <scope>NUCLEOTIDE SEQUENCE [LARGE SCALE GENOMIC DNA]</scope>
    <source>
        <strain evidence="6">Cfa_2016G</strain>
        <tissue evidence="6">Leaf</tissue>
    </source>
</reference>
<dbReference type="AlphaFoldDB" id="A0A5N6RJJ6"/>
<dbReference type="PANTHER" id="PTHR33355:SF15">
    <property type="entry name" value="WALL-ASSOCIATED RECEPTOR KINASE GALACTURONAN-BINDING DOMAIN-CONTAINING PROTEIN"/>
    <property type="match status" value="1"/>
</dbReference>
<evidence type="ECO:0000256" key="2">
    <source>
        <dbReference type="ARBA" id="ARBA00022729"/>
    </source>
</evidence>
<proteinExistence type="predicted"/>
<keyword evidence="2 4" id="KW-0732">Signal</keyword>
<accession>A0A5N6RJJ6</accession>
<evidence type="ECO:0000313" key="7">
    <source>
        <dbReference type="Proteomes" id="UP000327013"/>
    </source>
</evidence>
<gene>
    <name evidence="6" type="ORF">FH972_016495</name>
</gene>
<keyword evidence="3" id="KW-0472">Membrane</keyword>
<evidence type="ECO:0000313" key="6">
    <source>
        <dbReference type="EMBL" id="KAE8098429.1"/>
    </source>
</evidence>
<dbReference type="InterPro" id="IPR025287">
    <property type="entry name" value="WAK_GUB"/>
</dbReference>
<feature type="chain" id="PRO_5024383203" description="Wall-associated receptor kinase galacturonan-binding domain-containing protein" evidence="4">
    <location>
        <begin position="25"/>
        <end position="401"/>
    </location>
</feature>
<name>A0A5N6RJJ6_9ROSI</name>
<keyword evidence="3" id="KW-1133">Transmembrane helix</keyword>
<sequence length="401" mass="44205">MSTIPLFLCSHIFFLLFLSLRCSSQKTCPNCGSIQVPYPLSTNPNCGDPDYSLRCDPGSQKIYFDSLNGSSYLVLSIMAASQRMVVQPSAWLPDRCVTQDMLVSEGLWLNQSLPFNVTSSNTIFLFNCSPRLFVSPLNCTPSSLCHRYLESSKQVDRKRALQCASALDPCCTFVAGGMPSAYKIRLHSSGCRAFRSILHLDPEKPAYQWEAGLEIQWAPPPEPACKTQVDCSGASKCLPAGISGRLRCLCNKGHLWDHGLGTCLRKKKNTKAGLSLKVSIGVISFFSLAVAITAITVRRSCRLSNLEKKAIDFSRDQDDVNLATYVSQRVINGASMEVVDQRLLGKEPLGDTMTSIKLFLELALSCLREKKGDRPGMKGVVQELQCIIQIVDQEEVSIETL</sequence>
<evidence type="ECO:0000256" key="4">
    <source>
        <dbReference type="SAM" id="SignalP"/>
    </source>
</evidence>
<keyword evidence="7" id="KW-1185">Reference proteome</keyword>
<dbReference type="EMBL" id="CM017327">
    <property type="protein sequence ID" value="KAE8098429.1"/>
    <property type="molecule type" value="Genomic_DNA"/>
</dbReference>
<protein>
    <recommendedName>
        <fullName evidence="5">Wall-associated receptor kinase galacturonan-binding domain-containing protein</fullName>
    </recommendedName>
</protein>
<dbReference type="GO" id="GO:0030247">
    <property type="term" value="F:polysaccharide binding"/>
    <property type="evidence" value="ECO:0007669"/>
    <property type="project" value="InterPro"/>
</dbReference>
<dbReference type="GO" id="GO:0016020">
    <property type="term" value="C:membrane"/>
    <property type="evidence" value="ECO:0007669"/>
    <property type="project" value="UniProtKB-SubCell"/>
</dbReference>
<dbReference type="OrthoDB" id="1918322at2759"/>
<dbReference type="PANTHER" id="PTHR33355">
    <property type="entry name" value="WALL-ASSOCIATED RECEPTOR KINASE CARBOXY-TERMINAL PROTEIN-RELATED"/>
    <property type="match status" value="1"/>
</dbReference>
<evidence type="ECO:0000256" key="3">
    <source>
        <dbReference type="SAM" id="Phobius"/>
    </source>
</evidence>
<dbReference type="Gene3D" id="1.10.510.10">
    <property type="entry name" value="Transferase(Phosphotransferase) domain 1"/>
    <property type="match status" value="1"/>
</dbReference>
<dbReference type="Pfam" id="PF13947">
    <property type="entry name" value="GUB_WAK_bind"/>
    <property type="match status" value="1"/>
</dbReference>
<feature type="transmembrane region" description="Helical" evidence="3">
    <location>
        <begin position="274"/>
        <end position="297"/>
    </location>
</feature>
<comment type="subcellular location">
    <subcellularLocation>
        <location evidence="1">Membrane</location>
        <topology evidence="1">Single-pass membrane protein</topology>
    </subcellularLocation>
</comment>
<feature type="domain" description="Wall-associated receptor kinase galacturonan-binding" evidence="5">
    <location>
        <begin position="28"/>
        <end position="86"/>
    </location>
</feature>